<dbReference type="RefSeq" id="WP_135207509.1">
    <property type="nucleotide sequence ID" value="NZ_SPVF01000153.1"/>
</dbReference>
<comment type="caution">
    <text evidence="2">The sequence shown here is derived from an EMBL/GenBank/DDBJ whole genome shotgun (WGS) entry which is preliminary data.</text>
</comment>
<protein>
    <submittedName>
        <fullName evidence="2">Uncharacterized protein</fullName>
    </submittedName>
</protein>
<keyword evidence="1" id="KW-0472">Membrane</keyword>
<gene>
    <name evidence="2" type="ORF">E4L96_12250</name>
</gene>
<name>A0A4Y9SAF4_9BURK</name>
<dbReference type="EMBL" id="SPVF01000153">
    <property type="protein sequence ID" value="TFW19034.1"/>
    <property type="molecule type" value="Genomic_DNA"/>
</dbReference>
<accession>A0A4Y9SAF4</accession>
<feature type="transmembrane region" description="Helical" evidence="1">
    <location>
        <begin position="41"/>
        <end position="61"/>
    </location>
</feature>
<keyword evidence="1" id="KW-1133">Transmembrane helix</keyword>
<organism evidence="2 3">
    <name type="scientific">Zemynaea arenosa</name>
    <dbReference type="NCBI Taxonomy" id="2561931"/>
    <lineage>
        <taxon>Bacteria</taxon>
        <taxon>Pseudomonadati</taxon>
        <taxon>Pseudomonadota</taxon>
        <taxon>Betaproteobacteria</taxon>
        <taxon>Burkholderiales</taxon>
        <taxon>Oxalobacteraceae</taxon>
        <taxon>Telluria group</taxon>
        <taxon>Zemynaea</taxon>
    </lineage>
</organism>
<dbReference type="AlphaFoldDB" id="A0A4Y9SAF4"/>
<feature type="transmembrane region" description="Helical" evidence="1">
    <location>
        <begin position="15"/>
        <end position="35"/>
    </location>
</feature>
<evidence type="ECO:0000313" key="2">
    <source>
        <dbReference type="EMBL" id="TFW19034.1"/>
    </source>
</evidence>
<dbReference type="Proteomes" id="UP000298438">
    <property type="component" value="Unassembled WGS sequence"/>
</dbReference>
<feature type="transmembrane region" description="Helical" evidence="1">
    <location>
        <begin position="91"/>
        <end position="110"/>
    </location>
</feature>
<keyword evidence="1" id="KW-0812">Transmembrane</keyword>
<feature type="transmembrane region" description="Helical" evidence="1">
    <location>
        <begin position="116"/>
        <end position="137"/>
    </location>
</feature>
<evidence type="ECO:0000313" key="3">
    <source>
        <dbReference type="Proteomes" id="UP000298438"/>
    </source>
</evidence>
<reference evidence="2 3" key="1">
    <citation type="submission" date="2019-03" db="EMBL/GenBank/DDBJ databases">
        <title>Draft Genome Sequence of Massilia arenosa sp. nov., a Novel Massilia Species Isolated from a Sandy-loam Maize Soil.</title>
        <authorList>
            <person name="Raths R."/>
            <person name="Peta V."/>
            <person name="Bucking H."/>
        </authorList>
    </citation>
    <scope>NUCLEOTIDE SEQUENCE [LARGE SCALE GENOMIC DNA]</scope>
    <source>
        <strain evidence="2 3">MC02</strain>
    </source>
</reference>
<proteinExistence type="predicted"/>
<evidence type="ECO:0000256" key="1">
    <source>
        <dbReference type="SAM" id="Phobius"/>
    </source>
</evidence>
<sequence>MPTEDQVLAQFRRQLLGALLFVTVLGACAAVLLAIPHATLPGAPLVAAILVPVLAALGAPLQRMQRSAPALVQRLREDEWRALGMTRAWRNGLVVSMCALPLLAIVITGLGLPNGVAVLAASGCTIAAAAFLLTILWHERG</sequence>
<keyword evidence="3" id="KW-1185">Reference proteome</keyword>